<comment type="similarity">
    <text evidence="2">Belongs to the GSP J family.</text>
</comment>
<accession>A0ABS7RZ23</accession>
<dbReference type="InterPro" id="IPR045584">
    <property type="entry name" value="Pilin-like"/>
</dbReference>
<reference evidence="10 11" key="1">
    <citation type="submission" date="2020-11" db="EMBL/GenBank/DDBJ databases">
        <title>Draft Genome of Enterobacter sp. strain EMC7.</title>
        <authorList>
            <person name="Barman P."/>
            <person name="Sinha S."/>
            <person name="Sen S."/>
            <person name="Chakraborty R."/>
        </authorList>
    </citation>
    <scope>NUCLEOTIDE SEQUENCE [LARGE SCALE GENOMIC DNA]</scope>
    <source>
        <strain evidence="10 11">EMC7</strain>
    </source>
</reference>
<evidence type="ECO:0000256" key="9">
    <source>
        <dbReference type="ARBA" id="ARBA00023136"/>
    </source>
</evidence>
<proteinExistence type="inferred from homology"/>
<evidence type="ECO:0000313" key="11">
    <source>
        <dbReference type="Proteomes" id="UP000706580"/>
    </source>
</evidence>
<dbReference type="EMBL" id="JADMNK010000010">
    <property type="protein sequence ID" value="MBZ0059561.1"/>
    <property type="molecule type" value="Genomic_DNA"/>
</dbReference>
<dbReference type="InterPro" id="IPR012902">
    <property type="entry name" value="N_methyl_site"/>
</dbReference>
<evidence type="ECO:0000256" key="5">
    <source>
        <dbReference type="ARBA" id="ARBA00022481"/>
    </source>
</evidence>
<keyword evidence="8" id="KW-1133">Transmembrane helix</keyword>
<dbReference type="NCBIfam" id="TIGR01711">
    <property type="entry name" value="gspJ"/>
    <property type="match status" value="1"/>
</dbReference>
<name>A0ABS7RZ23_9ENTR</name>
<evidence type="ECO:0000313" key="10">
    <source>
        <dbReference type="EMBL" id="MBZ0059561.1"/>
    </source>
</evidence>
<keyword evidence="9" id="KW-0472">Membrane</keyword>
<keyword evidence="4" id="KW-1003">Cell membrane</keyword>
<evidence type="ECO:0000256" key="2">
    <source>
        <dbReference type="ARBA" id="ARBA00011084"/>
    </source>
</evidence>
<dbReference type="Gene3D" id="3.10.610.10">
    <property type="entry name" value="GSPII I/J protein-like"/>
    <property type="match status" value="1"/>
</dbReference>
<dbReference type="SUPFAM" id="SSF54523">
    <property type="entry name" value="Pili subunits"/>
    <property type="match status" value="1"/>
</dbReference>
<dbReference type="Gene3D" id="2.10.70.20">
    <property type="entry name" value="gspk-gspi-gspj complex like domains"/>
    <property type="match status" value="1"/>
</dbReference>
<comment type="caution">
    <text evidence="10">The sequence shown here is derived from an EMBL/GenBank/DDBJ whole genome shotgun (WGS) entry which is preliminary data.</text>
</comment>
<protein>
    <recommendedName>
        <fullName evidence="3">Type II secretion system protein J</fullName>
    </recommendedName>
</protein>
<dbReference type="RefSeq" id="WP_223075237.1">
    <property type="nucleotide sequence ID" value="NZ_JADMNK010000010.1"/>
</dbReference>
<comment type="subcellular location">
    <subcellularLocation>
        <location evidence="1">Cell inner membrane</location>
        <topology evidence="1">Single-pass membrane protein</topology>
    </subcellularLocation>
</comment>
<evidence type="ECO:0000256" key="8">
    <source>
        <dbReference type="ARBA" id="ARBA00022989"/>
    </source>
</evidence>
<sequence length="198" mass="22610">MQRGFTLLEVLVALVIFALLSLAAQGIFQGVMRNNTVMKTKMTRLNELSFAMQRLEDDFSHALARAPRENGDSHPAPFTGGDGVLASSEDGVTFTRSGWINPDARLRRSELQRMGWRLQGAELERLTWLYPDSLPGTQPQQTVLLKTVRHFRVRYYGDGKWHPRWKVEKQIPQAVEVTLELADYGTITRRFLLPGERQ</sequence>
<dbReference type="Pfam" id="PF11612">
    <property type="entry name" value="T2SSJ"/>
    <property type="match status" value="1"/>
</dbReference>
<dbReference type="NCBIfam" id="TIGR02532">
    <property type="entry name" value="IV_pilin_GFxxxE"/>
    <property type="match status" value="1"/>
</dbReference>
<evidence type="ECO:0000256" key="6">
    <source>
        <dbReference type="ARBA" id="ARBA00022519"/>
    </source>
</evidence>
<keyword evidence="11" id="KW-1185">Reference proteome</keyword>
<evidence type="ECO:0000256" key="1">
    <source>
        <dbReference type="ARBA" id="ARBA00004377"/>
    </source>
</evidence>
<dbReference type="Proteomes" id="UP000706580">
    <property type="component" value="Unassembled WGS sequence"/>
</dbReference>
<keyword evidence="7" id="KW-0812">Transmembrane</keyword>
<dbReference type="InterPro" id="IPR051621">
    <property type="entry name" value="T2SS_protein_J"/>
</dbReference>
<evidence type="ECO:0000256" key="3">
    <source>
        <dbReference type="ARBA" id="ARBA00021539"/>
    </source>
</evidence>
<dbReference type="PANTHER" id="PTHR39583:SF2">
    <property type="entry name" value="TYPE II SECRETION SYSTEM PROTEIN J"/>
    <property type="match status" value="1"/>
</dbReference>
<organism evidence="10 11">
    <name type="scientific">Leclercia barmai</name>
    <dbReference type="NCBI Taxonomy" id="2785629"/>
    <lineage>
        <taxon>Bacteria</taxon>
        <taxon>Pseudomonadati</taxon>
        <taxon>Pseudomonadota</taxon>
        <taxon>Gammaproteobacteria</taxon>
        <taxon>Enterobacterales</taxon>
        <taxon>Enterobacteriaceae</taxon>
        <taxon>Leclercia</taxon>
    </lineage>
</organism>
<dbReference type="InterPro" id="IPR010055">
    <property type="entry name" value="T2SS_protein-GspJ"/>
</dbReference>
<keyword evidence="5" id="KW-0488">Methylation</keyword>
<dbReference type="PANTHER" id="PTHR39583">
    <property type="entry name" value="TYPE II SECRETION SYSTEM PROTEIN J-RELATED"/>
    <property type="match status" value="1"/>
</dbReference>
<gene>
    <name evidence="10" type="primary">gspJ</name>
    <name evidence="10" type="ORF">ITX56_17480</name>
</gene>
<dbReference type="PROSITE" id="PS00409">
    <property type="entry name" value="PROKAR_NTER_METHYL"/>
    <property type="match status" value="1"/>
</dbReference>
<keyword evidence="6" id="KW-0997">Cell inner membrane</keyword>
<evidence type="ECO:0000256" key="4">
    <source>
        <dbReference type="ARBA" id="ARBA00022475"/>
    </source>
</evidence>
<evidence type="ECO:0000256" key="7">
    <source>
        <dbReference type="ARBA" id="ARBA00022692"/>
    </source>
</evidence>
<dbReference type="Pfam" id="PF07963">
    <property type="entry name" value="N_methyl"/>
    <property type="match status" value="1"/>
</dbReference>